<evidence type="ECO:0000313" key="2">
    <source>
        <dbReference type="EMBL" id="KKN54183.1"/>
    </source>
</evidence>
<protein>
    <submittedName>
        <fullName evidence="2">Uncharacterized protein</fullName>
    </submittedName>
</protein>
<comment type="caution">
    <text evidence="2">The sequence shown here is derived from an EMBL/GenBank/DDBJ whole genome shotgun (WGS) entry which is preliminary data.</text>
</comment>
<keyword evidence="1" id="KW-0812">Transmembrane</keyword>
<accession>A0A0F9UKP6</accession>
<reference evidence="2" key="1">
    <citation type="journal article" date="2015" name="Nature">
        <title>Complex archaea that bridge the gap between prokaryotes and eukaryotes.</title>
        <authorList>
            <person name="Spang A."/>
            <person name="Saw J.H."/>
            <person name="Jorgensen S.L."/>
            <person name="Zaremba-Niedzwiedzka K."/>
            <person name="Martijn J."/>
            <person name="Lind A.E."/>
            <person name="van Eijk R."/>
            <person name="Schleper C."/>
            <person name="Guy L."/>
            <person name="Ettema T.J."/>
        </authorList>
    </citation>
    <scope>NUCLEOTIDE SEQUENCE</scope>
</reference>
<sequence>MIVKYRMPKRHLETLKEFTLLSKKQKDIYLKLTDSISPELTKNEIKDLTKLSDEEFDKFFGYLIFIISLYLNFYRFNKPLSIFINEVIMDSAKNHDIKLESEEKVRELIEIVIKMDKNIGILSKSINLSTDNQNIFFDARILTNVRHLFYNDIEKFPNYVLIQHLFRLSYVKNATPKDMFFNLNYAQLLELKDIIDRAIIKENTIKKTYKEKEIITLREVEWYE</sequence>
<name>A0A0F9UKP6_9ZZZZ</name>
<evidence type="ECO:0000256" key="1">
    <source>
        <dbReference type="SAM" id="Phobius"/>
    </source>
</evidence>
<feature type="transmembrane region" description="Helical" evidence="1">
    <location>
        <begin position="59"/>
        <end position="76"/>
    </location>
</feature>
<dbReference type="EMBL" id="LAZR01000939">
    <property type="protein sequence ID" value="KKN54183.1"/>
    <property type="molecule type" value="Genomic_DNA"/>
</dbReference>
<keyword evidence="1" id="KW-1133">Transmembrane helix</keyword>
<gene>
    <name evidence="2" type="ORF">LCGC14_0594760</name>
</gene>
<dbReference type="AlphaFoldDB" id="A0A0F9UKP6"/>
<proteinExistence type="predicted"/>
<keyword evidence="1" id="KW-0472">Membrane</keyword>
<organism evidence="2">
    <name type="scientific">marine sediment metagenome</name>
    <dbReference type="NCBI Taxonomy" id="412755"/>
    <lineage>
        <taxon>unclassified sequences</taxon>
        <taxon>metagenomes</taxon>
        <taxon>ecological metagenomes</taxon>
    </lineage>
</organism>